<feature type="domain" description="DNA polymerase III beta sliding clamp C-terminal" evidence="12">
    <location>
        <begin position="248"/>
        <end position="354"/>
    </location>
</feature>
<evidence type="ECO:0000256" key="4">
    <source>
        <dbReference type="ARBA" id="ARBA00022679"/>
    </source>
</evidence>
<reference evidence="13 14" key="1">
    <citation type="submission" date="2020-08" db="EMBL/GenBank/DDBJ databases">
        <title>Genomic Encyclopedia of Type Strains, Phase IV (KMG-IV): sequencing the most valuable type-strain genomes for metagenomic binning, comparative biology and taxonomic classification.</title>
        <authorList>
            <person name="Goeker M."/>
        </authorList>
    </citation>
    <scope>NUCLEOTIDE SEQUENCE [LARGE SCALE GENOMIC DNA]</scope>
    <source>
        <strain evidence="13 14">YIM 65646</strain>
    </source>
</reference>
<keyword evidence="14" id="KW-1185">Reference proteome</keyword>
<evidence type="ECO:0000256" key="5">
    <source>
        <dbReference type="ARBA" id="ARBA00022695"/>
    </source>
</evidence>
<name>A0A841G1A7_9ACTN</name>
<evidence type="ECO:0000259" key="12">
    <source>
        <dbReference type="Pfam" id="PF02768"/>
    </source>
</evidence>
<evidence type="ECO:0000313" key="14">
    <source>
        <dbReference type="Proteomes" id="UP000548476"/>
    </source>
</evidence>
<keyword evidence="4 9" id="KW-0808">Transferase</keyword>
<dbReference type="FunFam" id="3.10.150.10:FF:000005">
    <property type="entry name" value="Beta sliding clamp"/>
    <property type="match status" value="1"/>
</dbReference>
<dbReference type="Pfam" id="PF02768">
    <property type="entry name" value="DNA_pol3_beta_3"/>
    <property type="match status" value="1"/>
</dbReference>
<dbReference type="PIRSF" id="PIRSF000804">
    <property type="entry name" value="DNA_pol_III_b"/>
    <property type="match status" value="1"/>
</dbReference>
<comment type="subcellular location">
    <subcellularLocation>
        <location evidence="1 9">Cytoplasm</location>
    </subcellularLocation>
</comment>
<evidence type="ECO:0000259" key="11">
    <source>
        <dbReference type="Pfam" id="PF02767"/>
    </source>
</evidence>
<evidence type="ECO:0000313" key="13">
    <source>
        <dbReference type="EMBL" id="MBB6038459.1"/>
    </source>
</evidence>
<protein>
    <recommendedName>
        <fullName evidence="9">Beta sliding clamp</fullName>
    </recommendedName>
</protein>
<keyword evidence="3 9" id="KW-0963">Cytoplasm</keyword>
<evidence type="ECO:0000256" key="7">
    <source>
        <dbReference type="ARBA" id="ARBA00022932"/>
    </source>
</evidence>
<gene>
    <name evidence="13" type="ORF">HNR73_006342</name>
</gene>
<dbReference type="PANTHER" id="PTHR30478:SF0">
    <property type="entry name" value="BETA SLIDING CLAMP"/>
    <property type="match status" value="1"/>
</dbReference>
<evidence type="ECO:0000256" key="6">
    <source>
        <dbReference type="ARBA" id="ARBA00022705"/>
    </source>
</evidence>
<dbReference type="Proteomes" id="UP000548476">
    <property type="component" value="Unassembled WGS sequence"/>
</dbReference>
<evidence type="ECO:0000259" key="10">
    <source>
        <dbReference type="Pfam" id="PF00712"/>
    </source>
</evidence>
<dbReference type="GO" id="GO:0009360">
    <property type="term" value="C:DNA polymerase III complex"/>
    <property type="evidence" value="ECO:0007669"/>
    <property type="project" value="InterPro"/>
</dbReference>
<keyword evidence="7 9" id="KW-0239">DNA-directed DNA polymerase</keyword>
<dbReference type="InterPro" id="IPR001001">
    <property type="entry name" value="DNA_polIII_beta"/>
</dbReference>
<comment type="similarity">
    <text evidence="2 9">Belongs to the beta sliding clamp family.</text>
</comment>
<evidence type="ECO:0000256" key="9">
    <source>
        <dbReference type="PIRNR" id="PIRNR000804"/>
    </source>
</evidence>
<dbReference type="SMART" id="SM00480">
    <property type="entry name" value="POL3Bc"/>
    <property type="match status" value="1"/>
</dbReference>
<comment type="caution">
    <text evidence="13">The sequence shown here is derived from an EMBL/GenBank/DDBJ whole genome shotgun (WGS) entry which is preliminary data.</text>
</comment>
<dbReference type="Gene3D" id="3.10.150.10">
    <property type="entry name" value="DNA Polymerase III, subunit A, domain 2"/>
    <property type="match status" value="3"/>
</dbReference>
<comment type="subunit">
    <text evidence="9">Forms a ring-shaped head-to-tail homodimer around DNA.</text>
</comment>
<dbReference type="CDD" id="cd00140">
    <property type="entry name" value="beta_clamp"/>
    <property type="match status" value="1"/>
</dbReference>
<dbReference type="GO" id="GO:0006271">
    <property type="term" value="P:DNA strand elongation involved in DNA replication"/>
    <property type="evidence" value="ECO:0007669"/>
    <property type="project" value="TreeGrafter"/>
</dbReference>
<accession>A0A841G1A7</accession>
<evidence type="ECO:0000256" key="1">
    <source>
        <dbReference type="ARBA" id="ARBA00004496"/>
    </source>
</evidence>
<dbReference type="NCBIfam" id="TIGR00663">
    <property type="entry name" value="dnan"/>
    <property type="match status" value="1"/>
</dbReference>
<dbReference type="GO" id="GO:0003887">
    <property type="term" value="F:DNA-directed DNA polymerase activity"/>
    <property type="evidence" value="ECO:0007669"/>
    <property type="project" value="UniProtKB-UniRule"/>
</dbReference>
<organism evidence="13 14">
    <name type="scientific">Phytomonospora endophytica</name>
    <dbReference type="NCBI Taxonomy" id="714109"/>
    <lineage>
        <taxon>Bacteria</taxon>
        <taxon>Bacillati</taxon>
        <taxon>Actinomycetota</taxon>
        <taxon>Actinomycetes</taxon>
        <taxon>Micromonosporales</taxon>
        <taxon>Micromonosporaceae</taxon>
        <taxon>Phytomonospora</taxon>
    </lineage>
</organism>
<evidence type="ECO:0000256" key="8">
    <source>
        <dbReference type="ARBA" id="ARBA00023125"/>
    </source>
</evidence>
<comment type="function">
    <text evidence="9">Confers DNA tethering and processivity to DNA polymerases and other proteins. Acts as a clamp, forming a ring around DNA (a reaction catalyzed by the clamp-loading complex) which diffuses in an ATP-independent manner freely and bidirectionally along dsDNA. Initially characterized for its ability to contact the catalytic subunit of DNA polymerase III (Pol III), a complex, multichain enzyme responsible for most of the replicative synthesis in bacteria; Pol III exhibits 3'-5' exonuclease proofreading activity. The beta chain is required for initiation of replication as well as for processivity of DNA replication.</text>
</comment>
<dbReference type="PANTHER" id="PTHR30478">
    <property type="entry name" value="DNA POLYMERASE III SUBUNIT BETA"/>
    <property type="match status" value="1"/>
</dbReference>
<dbReference type="AlphaFoldDB" id="A0A841G1A7"/>
<dbReference type="InterPro" id="IPR022634">
    <property type="entry name" value="DNA_polIII_beta_N"/>
</dbReference>
<dbReference type="GO" id="GO:0003677">
    <property type="term" value="F:DNA binding"/>
    <property type="evidence" value="ECO:0007669"/>
    <property type="project" value="UniProtKB-UniRule"/>
</dbReference>
<dbReference type="EMBL" id="JACHGT010000016">
    <property type="protein sequence ID" value="MBB6038459.1"/>
    <property type="molecule type" value="Genomic_DNA"/>
</dbReference>
<evidence type="ECO:0000256" key="2">
    <source>
        <dbReference type="ARBA" id="ARBA00010752"/>
    </source>
</evidence>
<dbReference type="RefSeq" id="WP_184791246.1">
    <property type="nucleotide sequence ID" value="NZ_BONT01000010.1"/>
</dbReference>
<dbReference type="Pfam" id="PF02767">
    <property type="entry name" value="DNA_pol3_beta_2"/>
    <property type="match status" value="1"/>
</dbReference>
<dbReference type="InterPro" id="IPR046938">
    <property type="entry name" value="DNA_clamp_sf"/>
</dbReference>
<keyword evidence="6 9" id="KW-0235">DNA replication</keyword>
<dbReference type="InterPro" id="IPR022635">
    <property type="entry name" value="DNA_polIII_beta_C"/>
</dbReference>
<dbReference type="GO" id="GO:0008408">
    <property type="term" value="F:3'-5' exonuclease activity"/>
    <property type="evidence" value="ECO:0007669"/>
    <property type="project" value="InterPro"/>
</dbReference>
<evidence type="ECO:0000256" key="3">
    <source>
        <dbReference type="ARBA" id="ARBA00022490"/>
    </source>
</evidence>
<dbReference type="SUPFAM" id="SSF55979">
    <property type="entry name" value="DNA clamp"/>
    <property type="match status" value="3"/>
</dbReference>
<dbReference type="Pfam" id="PF00712">
    <property type="entry name" value="DNA_pol3_beta"/>
    <property type="match status" value="1"/>
</dbReference>
<dbReference type="InterPro" id="IPR022637">
    <property type="entry name" value="DNA_polIII_beta_cen"/>
</dbReference>
<sequence length="379" mass="40038">MKFRVERDALTTAVTWTAKSLPTRPSVPVLAGALLSVNDGALTISGFDYEISSQVTVNVEADAPGTALVSGRLLAEIVKALPAKPVEFAAVDGHAEITCGSARFTLPTMPVEDYPALPAMPGAVGTIPADVFATAVSQVAVAAGRDDTLPTMTGVQVEMIGTSLALLATDRYRMAVRELDWAPDDDDINLTMLIPAKALSDTARSFGPAGGDVTIAMPQEGGTGLVGFSAQNRHTTSRVLDGQLPKLRSLLPTAYNAKLRVTAAELVEVSRRVALVAERDTRIQLRIDSEGLVVEAGGTEDAKASEAMDCEYDGEPMTVAFNSQYLLDGLSAINAPTAVLSFTDPMKPVVLTGAAPGEDDEVQEIEGYKYLLQPLRFES</sequence>
<dbReference type="GO" id="GO:0005737">
    <property type="term" value="C:cytoplasm"/>
    <property type="evidence" value="ECO:0007669"/>
    <property type="project" value="UniProtKB-SubCell"/>
</dbReference>
<keyword evidence="8" id="KW-0238">DNA-binding</keyword>
<keyword evidence="5 9" id="KW-0548">Nucleotidyltransferase</keyword>
<feature type="domain" description="DNA polymerase III beta sliding clamp N-terminal" evidence="10">
    <location>
        <begin position="1"/>
        <end position="118"/>
    </location>
</feature>
<proteinExistence type="inferred from homology"/>
<feature type="domain" description="DNA polymerase III beta sliding clamp central" evidence="11">
    <location>
        <begin position="126"/>
        <end position="246"/>
    </location>
</feature>